<dbReference type="AlphaFoldDB" id="A0A3N1XUQ2"/>
<dbReference type="EMBL" id="RJVG01000002">
    <property type="protein sequence ID" value="ROR30354.1"/>
    <property type="molecule type" value="Genomic_DNA"/>
</dbReference>
<protein>
    <submittedName>
        <fullName evidence="1">Uncharacterized protein</fullName>
    </submittedName>
</protein>
<reference evidence="1 2" key="1">
    <citation type="submission" date="2018-11" db="EMBL/GenBank/DDBJ databases">
        <title>Genomic Encyclopedia of Type Strains, Phase IV (KMG-IV): sequencing the most valuable type-strain genomes for metagenomic binning, comparative biology and taxonomic classification.</title>
        <authorList>
            <person name="Goeker M."/>
        </authorList>
    </citation>
    <scope>NUCLEOTIDE SEQUENCE [LARGE SCALE GENOMIC DNA]</scope>
    <source>
        <strain evidence="1 2">DSM 26537</strain>
    </source>
</reference>
<evidence type="ECO:0000313" key="1">
    <source>
        <dbReference type="EMBL" id="ROR30354.1"/>
    </source>
</evidence>
<proteinExistence type="predicted"/>
<dbReference type="Pfam" id="PF20124">
    <property type="entry name" value="DUF6514"/>
    <property type="match status" value="1"/>
</dbReference>
<keyword evidence="2" id="KW-1185">Reference proteome</keyword>
<dbReference type="InterPro" id="IPR017016">
    <property type="entry name" value="UCP033595"/>
</dbReference>
<dbReference type="RefSeq" id="WP_123608065.1">
    <property type="nucleotide sequence ID" value="NZ_RJVG01000002.1"/>
</dbReference>
<name>A0A3N1XUQ2_9FIRM</name>
<sequence length="97" mass="11369">MSKLYLEGTKNLKLENENEIELSYYLMECRKKDNQETLYGIQIQKKDGEKVEIENSGCISYSKEFVLQMIHKMMEGTVTPITMLYIIDDIMTEKLCS</sequence>
<gene>
    <name evidence="1" type="ORF">EDD66_1025</name>
</gene>
<comment type="caution">
    <text evidence="1">The sequence shown here is derived from an EMBL/GenBank/DDBJ whole genome shotgun (WGS) entry which is preliminary data.</text>
</comment>
<dbReference type="OrthoDB" id="2061440at2"/>
<dbReference type="Proteomes" id="UP000273083">
    <property type="component" value="Unassembled WGS sequence"/>
</dbReference>
<accession>A0A3N1XUQ2</accession>
<organism evidence="1 2">
    <name type="scientific">Mobilisporobacter senegalensis</name>
    <dbReference type="NCBI Taxonomy" id="1329262"/>
    <lineage>
        <taxon>Bacteria</taxon>
        <taxon>Bacillati</taxon>
        <taxon>Bacillota</taxon>
        <taxon>Clostridia</taxon>
        <taxon>Lachnospirales</taxon>
        <taxon>Lachnospiraceae</taxon>
        <taxon>Mobilisporobacter</taxon>
    </lineage>
</organism>
<evidence type="ECO:0000313" key="2">
    <source>
        <dbReference type="Proteomes" id="UP000273083"/>
    </source>
</evidence>